<evidence type="ECO:0000313" key="4">
    <source>
        <dbReference type="EMBL" id="KAF4967501.1"/>
    </source>
</evidence>
<feature type="compositionally biased region" description="Low complexity" evidence="2">
    <location>
        <begin position="656"/>
        <end position="670"/>
    </location>
</feature>
<comment type="caution">
    <text evidence="4">The sequence shown here is derived from an EMBL/GenBank/DDBJ whole genome shotgun (WGS) entry which is preliminary data.</text>
</comment>
<feature type="compositionally biased region" description="Polar residues" evidence="2">
    <location>
        <begin position="219"/>
        <end position="230"/>
    </location>
</feature>
<feature type="region of interest" description="Disordered" evidence="2">
    <location>
        <begin position="14"/>
        <end position="356"/>
    </location>
</feature>
<accession>A0A8H4XAY2</accession>
<feature type="compositionally biased region" description="Basic and acidic residues" evidence="2">
    <location>
        <begin position="644"/>
        <end position="653"/>
    </location>
</feature>
<feature type="coiled-coil region" evidence="1">
    <location>
        <begin position="455"/>
        <end position="489"/>
    </location>
</feature>
<feature type="compositionally biased region" description="Basic and acidic residues" evidence="2">
    <location>
        <begin position="340"/>
        <end position="354"/>
    </location>
</feature>
<protein>
    <recommendedName>
        <fullName evidence="3">Up-regulated during septation protein 1 domain-containing protein</fullName>
    </recommendedName>
</protein>
<evidence type="ECO:0000259" key="3">
    <source>
        <dbReference type="Pfam" id="PF15456"/>
    </source>
</evidence>
<feature type="compositionally biased region" description="Polar residues" evidence="2">
    <location>
        <begin position="238"/>
        <end position="257"/>
    </location>
</feature>
<name>A0A8H4XAY2_9HYPO</name>
<dbReference type="AlphaFoldDB" id="A0A8H4XAY2"/>
<feature type="compositionally biased region" description="Basic residues" evidence="2">
    <location>
        <begin position="100"/>
        <end position="115"/>
    </location>
</feature>
<keyword evidence="1" id="KW-0175">Coiled coil</keyword>
<dbReference type="EMBL" id="JABEXW010000233">
    <property type="protein sequence ID" value="KAF4967501.1"/>
    <property type="molecule type" value="Genomic_DNA"/>
</dbReference>
<evidence type="ECO:0000313" key="5">
    <source>
        <dbReference type="Proteomes" id="UP000622797"/>
    </source>
</evidence>
<evidence type="ECO:0000256" key="1">
    <source>
        <dbReference type="SAM" id="Coils"/>
    </source>
</evidence>
<dbReference type="Pfam" id="PF15456">
    <property type="entry name" value="Uds1"/>
    <property type="match status" value="1"/>
</dbReference>
<feature type="compositionally biased region" description="Low complexity" evidence="2">
    <location>
        <begin position="506"/>
        <end position="519"/>
    </location>
</feature>
<keyword evidence="5" id="KW-1185">Reference proteome</keyword>
<reference evidence="4" key="1">
    <citation type="journal article" date="2020" name="BMC Genomics">
        <title>Correction to: Identification and distribution of gene clusters required for synthesis of sphingolipid metabolism inhibitors in diverse species of the filamentous fungus Fusarium.</title>
        <authorList>
            <person name="Kim H.S."/>
            <person name="Lohmar J.M."/>
            <person name="Busman M."/>
            <person name="Brown D.W."/>
            <person name="Naumann T.A."/>
            <person name="Divon H.H."/>
            <person name="Lysoe E."/>
            <person name="Uhlig S."/>
            <person name="Proctor R.H."/>
        </authorList>
    </citation>
    <scope>NUCLEOTIDE SEQUENCE</scope>
    <source>
        <strain evidence="4">NRRL 20472</strain>
    </source>
</reference>
<dbReference type="InterPro" id="IPR029191">
    <property type="entry name" value="Uds1"/>
</dbReference>
<feature type="domain" description="Up-regulated during septation protein 1" evidence="3">
    <location>
        <begin position="375"/>
        <end position="493"/>
    </location>
</feature>
<dbReference type="Proteomes" id="UP000622797">
    <property type="component" value="Unassembled WGS sequence"/>
</dbReference>
<evidence type="ECO:0000256" key="2">
    <source>
        <dbReference type="SAM" id="MobiDB-lite"/>
    </source>
</evidence>
<sequence length="690" mass="76471">MAHIAKCIVDIDTSYKTKQTPQLPHDSKTSPQPPSEKPFTWRMQQPEPPKKYQLFPKERKLPILNSSKGVDPEKAAMAPSLLGNEKADKQTLTNGVANGLKKRLNQHSIARRRKISVPEVGPMTTVQELSMDSPTIPGRPPFHERSISAPGNSTRKHQLTDTFLFGSSDDEGPDAQSSKKQERKEDTGADSRDGTPISPKHLAPLVIPRPGGQSPLLRRQQSFNCFPTRSDSLRRGRTNGSSPQSRTPFTPNSSMPDLTTPKSASTTSTAPAPVSAPLVEFRTESPQFPDGRFTPPIMVSGTHSGGHRRGGSESSGIIDRGRPRSRRDQRSNNGPIIQRTESKRSKSTEQKAFEKLPVGIKHTDALEQLEQPELALLQKQAYDQVGRFEILKAEDVEALSKELRHLDEKTEYLRRTYTALRSGRKNLHSRICQYLRSPRVAKFSNESMLKQEEALTELDASIDDWVNKLEQAENRRTRVRQKLLEHVAAAACLPICGLPTTPEAQSSSTSSSGIGNISTPPRSPSKETSTSPRTASTSPSPQRVVAQVPSTILEQPVIEEEAMQEIDDRVTSTASLKRSDVESIRIYAGDDVYALLADVEDEITRMSKQVVHEPPPPNNLMETKRIALHRQRSHELLNGISENHPMKRRDFSDGRAISPLASPPTTATTSKQNEPPEDDLPLLANVVYRP</sequence>
<dbReference type="OrthoDB" id="5429395at2759"/>
<feature type="compositionally biased region" description="Basic and acidic residues" evidence="2">
    <location>
        <begin position="319"/>
        <end position="330"/>
    </location>
</feature>
<feature type="compositionally biased region" description="Basic and acidic residues" evidence="2">
    <location>
        <begin position="177"/>
        <end position="193"/>
    </location>
</feature>
<proteinExistence type="predicted"/>
<organism evidence="4 5">
    <name type="scientific">Fusarium sarcochroum</name>
    <dbReference type="NCBI Taxonomy" id="1208366"/>
    <lineage>
        <taxon>Eukaryota</taxon>
        <taxon>Fungi</taxon>
        <taxon>Dikarya</taxon>
        <taxon>Ascomycota</taxon>
        <taxon>Pezizomycotina</taxon>
        <taxon>Sordariomycetes</taxon>
        <taxon>Hypocreomycetidae</taxon>
        <taxon>Hypocreales</taxon>
        <taxon>Nectriaceae</taxon>
        <taxon>Fusarium</taxon>
        <taxon>Fusarium lateritium species complex</taxon>
    </lineage>
</organism>
<feature type="compositionally biased region" description="Low complexity" evidence="2">
    <location>
        <begin position="528"/>
        <end position="541"/>
    </location>
</feature>
<reference evidence="4" key="2">
    <citation type="submission" date="2020-05" db="EMBL/GenBank/DDBJ databases">
        <authorList>
            <person name="Kim H.-S."/>
            <person name="Proctor R.H."/>
            <person name="Brown D.W."/>
        </authorList>
    </citation>
    <scope>NUCLEOTIDE SEQUENCE</scope>
    <source>
        <strain evidence="4">NRRL 20472</strain>
    </source>
</reference>
<gene>
    <name evidence="4" type="ORF">FSARC_4965</name>
</gene>
<feature type="compositionally biased region" description="Polar residues" evidence="2">
    <location>
        <begin position="124"/>
        <end position="133"/>
    </location>
</feature>
<feature type="region of interest" description="Disordered" evidence="2">
    <location>
        <begin position="637"/>
        <end position="690"/>
    </location>
</feature>
<feature type="region of interest" description="Disordered" evidence="2">
    <location>
        <begin position="501"/>
        <end position="545"/>
    </location>
</feature>
<feature type="compositionally biased region" description="Low complexity" evidence="2">
    <location>
        <begin position="259"/>
        <end position="277"/>
    </location>
</feature>